<dbReference type="EMBL" id="JBHSIT010000015">
    <property type="protein sequence ID" value="MFC4913094.1"/>
    <property type="molecule type" value="Genomic_DNA"/>
</dbReference>
<feature type="transmembrane region" description="Helical" evidence="2">
    <location>
        <begin position="87"/>
        <end position="109"/>
    </location>
</feature>
<evidence type="ECO:0000313" key="4">
    <source>
        <dbReference type="EMBL" id="MFC4913094.1"/>
    </source>
</evidence>
<reference evidence="5" key="1">
    <citation type="journal article" date="2019" name="Int. J. Syst. Evol. Microbiol.">
        <title>The Global Catalogue of Microorganisms (GCM) 10K type strain sequencing project: providing services to taxonomists for standard genome sequencing and annotation.</title>
        <authorList>
            <consortium name="The Broad Institute Genomics Platform"/>
            <consortium name="The Broad Institute Genome Sequencing Center for Infectious Disease"/>
            <person name="Wu L."/>
            <person name="Ma J."/>
        </authorList>
    </citation>
    <scope>NUCLEOTIDE SEQUENCE [LARGE SCALE GENOMIC DNA]</scope>
    <source>
        <strain evidence="5">KLKA75</strain>
    </source>
</reference>
<proteinExistence type="predicted"/>
<feature type="domain" description="DUF6286" evidence="3">
    <location>
        <begin position="98"/>
        <end position="202"/>
    </location>
</feature>
<protein>
    <submittedName>
        <fullName evidence="4">DUF6286 domain-containing protein</fullName>
    </submittedName>
</protein>
<keyword evidence="2" id="KW-1133">Transmembrane helix</keyword>
<keyword evidence="2" id="KW-0812">Transmembrane</keyword>
<dbReference type="RefSeq" id="WP_378263680.1">
    <property type="nucleotide sequence ID" value="NZ_JBHSIT010000015.1"/>
</dbReference>
<evidence type="ECO:0000256" key="1">
    <source>
        <dbReference type="SAM" id="MobiDB-lite"/>
    </source>
</evidence>
<sequence>MTTHAGRLPQSRTASKSAVKGRKAARAARSAFRPRRIVTSLIAALALTAVGAITAIEVFSARAGHPAKVVPYGRVTNWAEGHPWKNWVVLLVSAVVALLGLWFLLAGLLPGRPRVVPLRGDDPQLAMAVTNGGLRNTLAAAVDDVQDASDPRIGIGRHKIKVKVRCAAHEADMVKEQVKRSVENKLDDVRPLTKYKVAVKARTKKPS</sequence>
<dbReference type="InterPro" id="IPR046253">
    <property type="entry name" value="DUF6286"/>
</dbReference>
<evidence type="ECO:0000313" key="5">
    <source>
        <dbReference type="Proteomes" id="UP001595872"/>
    </source>
</evidence>
<keyword evidence="5" id="KW-1185">Reference proteome</keyword>
<gene>
    <name evidence="4" type="ORF">ACFPCY_37755</name>
</gene>
<keyword evidence="2" id="KW-0472">Membrane</keyword>
<evidence type="ECO:0000259" key="3">
    <source>
        <dbReference type="Pfam" id="PF19803"/>
    </source>
</evidence>
<name>A0ABV9UB71_9ACTN</name>
<accession>A0ABV9UB71</accession>
<feature type="region of interest" description="Disordered" evidence="1">
    <location>
        <begin position="1"/>
        <end position="21"/>
    </location>
</feature>
<organism evidence="4 5">
    <name type="scientific">Actinomadura gamaensis</name>
    <dbReference type="NCBI Taxonomy" id="1763541"/>
    <lineage>
        <taxon>Bacteria</taxon>
        <taxon>Bacillati</taxon>
        <taxon>Actinomycetota</taxon>
        <taxon>Actinomycetes</taxon>
        <taxon>Streptosporangiales</taxon>
        <taxon>Thermomonosporaceae</taxon>
        <taxon>Actinomadura</taxon>
    </lineage>
</organism>
<comment type="caution">
    <text evidence="4">The sequence shown here is derived from an EMBL/GenBank/DDBJ whole genome shotgun (WGS) entry which is preliminary data.</text>
</comment>
<evidence type="ECO:0000256" key="2">
    <source>
        <dbReference type="SAM" id="Phobius"/>
    </source>
</evidence>
<dbReference type="Proteomes" id="UP001595872">
    <property type="component" value="Unassembled WGS sequence"/>
</dbReference>
<dbReference type="Pfam" id="PF19803">
    <property type="entry name" value="DUF6286"/>
    <property type="match status" value="1"/>
</dbReference>